<evidence type="ECO:0008006" key="3">
    <source>
        <dbReference type="Google" id="ProtNLM"/>
    </source>
</evidence>
<dbReference type="Gene3D" id="3.30.420.10">
    <property type="entry name" value="Ribonuclease H-like superfamily/Ribonuclease H"/>
    <property type="match status" value="1"/>
</dbReference>
<dbReference type="Proteomes" id="UP000593577">
    <property type="component" value="Unassembled WGS sequence"/>
</dbReference>
<dbReference type="GO" id="GO:0003676">
    <property type="term" value="F:nucleic acid binding"/>
    <property type="evidence" value="ECO:0007669"/>
    <property type="project" value="InterPro"/>
</dbReference>
<name>A0A7J8WSK1_GOSAI</name>
<evidence type="ECO:0000313" key="2">
    <source>
        <dbReference type="Proteomes" id="UP000593577"/>
    </source>
</evidence>
<accession>A0A7J8WSK1</accession>
<gene>
    <name evidence="1" type="ORF">Goari_019392</name>
</gene>
<dbReference type="InterPro" id="IPR036397">
    <property type="entry name" value="RNaseH_sf"/>
</dbReference>
<reference evidence="1 2" key="1">
    <citation type="journal article" date="2019" name="Genome Biol. Evol.">
        <title>Insights into the evolution of the New World diploid cottons (Gossypium, subgenus Houzingenia) based on genome sequencing.</title>
        <authorList>
            <person name="Grover C.E."/>
            <person name="Arick M.A. 2nd"/>
            <person name="Thrash A."/>
            <person name="Conover J.L."/>
            <person name="Sanders W.S."/>
            <person name="Peterson D.G."/>
            <person name="Frelichowski J.E."/>
            <person name="Scheffler J.A."/>
            <person name="Scheffler B.E."/>
            <person name="Wendel J.F."/>
        </authorList>
    </citation>
    <scope>NUCLEOTIDE SEQUENCE [LARGE SCALE GENOMIC DNA]</scope>
    <source>
        <strain evidence="1">185</strain>
        <tissue evidence="1">Leaf</tissue>
    </source>
</reference>
<keyword evidence="2" id="KW-1185">Reference proteome</keyword>
<organism evidence="1 2">
    <name type="scientific">Gossypium aridum</name>
    <name type="common">American cotton</name>
    <name type="synonym">Erioxylum aridum</name>
    <dbReference type="NCBI Taxonomy" id="34290"/>
    <lineage>
        <taxon>Eukaryota</taxon>
        <taxon>Viridiplantae</taxon>
        <taxon>Streptophyta</taxon>
        <taxon>Embryophyta</taxon>
        <taxon>Tracheophyta</taxon>
        <taxon>Spermatophyta</taxon>
        <taxon>Magnoliopsida</taxon>
        <taxon>eudicotyledons</taxon>
        <taxon>Gunneridae</taxon>
        <taxon>Pentapetalae</taxon>
        <taxon>rosids</taxon>
        <taxon>malvids</taxon>
        <taxon>Malvales</taxon>
        <taxon>Malvaceae</taxon>
        <taxon>Malvoideae</taxon>
        <taxon>Gossypium</taxon>
    </lineage>
</organism>
<evidence type="ECO:0000313" key="1">
    <source>
        <dbReference type="EMBL" id="MBA0678025.1"/>
    </source>
</evidence>
<dbReference type="SUPFAM" id="SSF53098">
    <property type="entry name" value="Ribonuclease H-like"/>
    <property type="match status" value="1"/>
</dbReference>
<protein>
    <recommendedName>
        <fullName evidence="3">RNase H type-1 domain-containing protein</fullName>
    </recommendedName>
</protein>
<dbReference type="AlphaFoldDB" id="A0A7J8WSK1"/>
<sequence>MEPYLGVPLFHERITNSSLRFVIEKTMRNPQGICEDIERTVRQLISGNVKGNRKMLALKQRLLTQVKRLKRGIANGDHCTICGVALEEVIPATRDCRVEKEEKQGKEVLIQIDSLEAIKAIQILKSASSNSTIIRRIHHFLENVERWAIQYISKEDNEEADRMAKIAFNRGEGLHLFTNNPFILV</sequence>
<dbReference type="InterPro" id="IPR012337">
    <property type="entry name" value="RNaseH-like_sf"/>
</dbReference>
<dbReference type="EMBL" id="JABFAA010000003">
    <property type="protein sequence ID" value="MBA0678025.1"/>
    <property type="molecule type" value="Genomic_DNA"/>
</dbReference>
<comment type="caution">
    <text evidence="1">The sequence shown here is derived from an EMBL/GenBank/DDBJ whole genome shotgun (WGS) entry which is preliminary data.</text>
</comment>
<proteinExistence type="predicted"/>